<gene>
    <name evidence="2" type="ORF">EHW67_03315</name>
</gene>
<dbReference type="SUPFAM" id="SSF52266">
    <property type="entry name" value="SGNH hydrolase"/>
    <property type="match status" value="1"/>
</dbReference>
<dbReference type="Proteomes" id="UP000267585">
    <property type="component" value="Unassembled WGS sequence"/>
</dbReference>
<keyword evidence="3" id="KW-1185">Reference proteome</keyword>
<dbReference type="AlphaFoldDB" id="A0A430K7D5"/>
<accession>A0A430K7D5</accession>
<dbReference type="Gene3D" id="3.40.50.1110">
    <property type="entry name" value="SGNH hydrolase"/>
    <property type="match status" value="1"/>
</dbReference>
<dbReference type="GO" id="GO:0016788">
    <property type="term" value="F:hydrolase activity, acting on ester bonds"/>
    <property type="evidence" value="ECO:0007669"/>
    <property type="project" value="UniProtKB-ARBA"/>
</dbReference>
<protein>
    <submittedName>
        <fullName evidence="2">GSCFA domain-containing protein</fullName>
    </submittedName>
</protein>
<evidence type="ECO:0000313" key="3">
    <source>
        <dbReference type="Proteomes" id="UP000267585"/>
    </source>
</evidence>
<feature type="domain" description="GSCFA" evidence="1">
    <location>
        <begin position="21"/>
        <end position="257"/>
    </location>
</feature>
<name>A0A430K7D5_9FLAO</name>
<proteinExistence type="predicted"/>
<comment type="caution">
    <text evidence="2">The sequence shown here is derived from an EMBL/GenBank/DDBJ whole genome shotgun (WGS) entry which is preliminary data.</text>
</comment>
<evidence type="ECO:0000259" key="1">
    <source>
        <dbReference type="Pfam" id="PF08885"/>
    </source>
</evidence>
<organism evidence="2 3">
    <name type="scientific">Arenibacter aquaticus</name>
    <dbReference type="NCBI Taxonomy" id="2489054"/>
    <lineage>
        <taxon>Bacteria</taxon>
        <taxon>Pseudomonadati</taxon>
        <taxon>Bacteroidota</taxon>
        <taxon>Flavobacteriia</taxon>
        <taxon>Flavobacteriales</taxon>
        <taxon>Flavobacteriaceae</taxon>
        <taxon>Arenibacter</taxon>
    </lineage>
</organism>
<dbReference type="Pfam" id="PF08885">
    <property type="entry name" value="GSCFA"/>
    <property type="match status" value="1"/>
</dbReference>
<sequence length="315" mass="36102">MKLQTQIPLSEEGPKIDYHSKLLLLGSCFAENIGDRFQHYKFQSLVNPFGILYQATAIHKVAKKVVSGTEFPEEHLVFSNEKWQALDVHSDLSRSEKTETLQAIENASSSTTDCLNGVTHVIITLGTAWAYKYKQTNCIIANCHKVPQKNFEKILLDTSSIANALLDTISLLQSRVPGVKVILTVSPVRHLKDGFVENQRSKANLISAVHEVLGKLPQASYFPAYEIMMDELRDYRYYDRDMVHPNSLAIDYIWEKFISVWVAKEVLPQMDKVAAVQNGLNHRPFNPESDKHRQFLRKLDQKIAYLQKQYPYMKF</sequence>
<reference evidence="2 3" key="1">
    <citation type="submission" date="2018-11" db="EMBL/GenBank/DDBJ databases">
        <title>Arenibacter aquaticus sp.nov., a marine bacterium isolated from surface seawater in the South China Sea.</title>
        <authorList>
            <person name="Guo J."/>
            <person name="Sun J."/>
        </authorList>
    </citation>
    <scope>NUCLEOTIDE SEQUENCE [LARGE SCALE GENOMIC DNA]</scope>
    <source>
        <strain evidence="2 3">GUO666</strain>
    </source>
</reference>
<dbReference type="InterPro" id="IPR014982">
    <property type="entry name" value="GSCFA"/>
</dbReference>
<dbReference type="OrthoDB" id="9807687at2"/>
<evidence type="ECO:0000313" key="2">
    <source>
        <dbReference type="EMBL" id="RTE54954.1"/>
    </source>
</evidence>
<dbReference type="InterPro" id="IPR036514">
    <property type="entry name" value="SGNH_hydro_sf"/>
</dbReference>
<dbReference type="EMBL" id="RQPJ01000002">
    <property type="protein sequence ID" value="RTE54954.1"/>
    <property type="molecule type" value="Genomic_DNA"/>
</dbReference>